<sequence>MFYLSADYDPFLTMTLPASTDTIKILLHAACATFVTQRIEAAQAAMLTAQESANSETKSSAGDKYETGRAMAQEERNRNAVQLQQALQLQGELARINPELPSDAVRPGALVQTSMGYFYVSISAGKLTVEGHDYFAVSAAAPVAAALAGKRSGEEAIFNGKAVRILGVQ</sequence>
<dbReference type="RefSeq" id="WP_243796989.1">
    <property type="nucleotide sequence ID" value="NZ_CP094669.1"/>
</dbReference>
<evidence type="ECO:0000256" key="1">
    <source>
        <dbReference type="SAM" id="MobiDB-lite"/>
    </source>
</evidence>
<proteinExistence type="predicted"/>
<evidence type="ECO:0000313" key="3">
    <source>
        <dbReference type="Proteomes" id="UP000831113"/>
    </source>
</evidence>
<protein>
    <submittedName>
        <fullName evidence="2">3-oxoacyl-ACP synthase</fullName>
    </submittedName>
</protein>
<accession>A0ABY4CV45</accession>
<feature type="compositionally biased region" description="Basic and acidic residues" evidence="1">
    <location>
        <begin position="61"/>
        <end position="77"/>
    </location>
</feature>
<keyword evidence="3" id="KW-1185">Reference proteome</keyword>
<feature type="region of interest" description="Disordered" evidence="1">
    <location>
        <begin position="50"/>
        <end position="77"/>
    </location>
</feature>
<organism evidence="2 3">
    <name type="scientific">Hymenobacter tibetensis</name>
    <dbReference type="NCBI Taxonomy" id="497967"/>
    <lineage>
        <taxon>Bacteria</taxon>
        <taxon>Pseudomonadati</taxon>
        <taxon>Bacteroidota</taxon>
        <taxon>Cytophagia</taxon>
        <taxon>Cytophagales</taxon>
        <taxon>Hymenobacteraceae</taxon>
        <taxon>Hymenobacter</taxon>
    </lineage>
</organism>
<evidence type="ECO:0000313" key="2">
    <source>
        <dbReference type="EMBL" id="UOG73912.1"/>
    </source>
</evidence>
<gene>
    <name evidence="2" type="ORF">MTX78_17540</name>
</gene>
<dbReference type="EMBL" id="CP094669">
    <property type="protein sequence ID" value="UOG73912.1"/>
    <property type="molecule type" value="Genomic_DNA"/>
</dbReference>
<reference evidence="2 3" key="1">
    <citation type="submission" date="2022-03" db="EMBL/GenBank/DDBJ databases">
        <title>Hymenobactersp. isolated from the air.</title>
        <authorList>
            <person name="Won M."/>
            <person name="Kwon S.-W."/>
        </authorList>
    </citation>
    <scope>NUCLEOTIDE SEQUENCE [LARGE SCALE GENOMIC DNA]</scope>
    <source>
        <strain evidence="2 3">KACC 21982</strain>
    </source>
</reference>
<name>A0ABY4CV45_9BACT</name>
<feature type="compositionally biased region" description="Polar residues" evidence="1">
    <location>
        <begin position="50"/>
        <end position="60"/>
    </location>
</feature>
<dbReference type="Proteomes" id="UP000831113">
    <property type="component" value="Chromosome"/>
</dbReference>